<dbReference type="PROSITE" id="PS50125">
    <property type="entry name" value="GUANYLATE_CYCLASE_2"/>
    <property type="match status" value="1"/>
</dbReference>
<dbReference type="Proteomes" id="UP001211065">
    <property type="component" value="Unassembled WGS sequence"/>
</dbReference>
<dbReference type="Gene3D" id="3.30.70.1230">
    <property type="entry name" value="Nucleotide cyclase"/>
    <property type="match status" value="1"/>
</dbReference>
<dbReference type="InterPro" id="IPR003018">
    <property type="entry name" value="GAF"/>
</dbReference>
<dbReference type="SUPFAM" id="SSF49879">
    <property type="entry name" value="SMAD/FHA domain"/>
    <property type="match status" value="1"/>
</dbReference>
<dbReference type="InterPro" id="IPR000253">
    <property type="entry name" value="FHA_dom"/>
</dbReference>
<dbReference type="Gene3D" id="3.30.450.40">
    <property type="match status" value="1"/>
</dbReference>
<gene>
    <name evidence="3" type="ORF">HK099_000599</name>
</gene>
<dbReference type="InterPro" id="IPR029787">
    <property type="entry name" value="Nucleotide_cyclase"/>
</dbReference>
<feature type="domain" description="FHA" evidence="1">
    <location>
        <begin position="101"/>
        <end position="151"/>
    </location>
</feature>
<sequence>MSLNDIPKLSRSRANTESWASDISYSNTVNERNSTIGSLSNLSISNTSPSRDDKIYLQTKQRRGSNTGLNKSNDVSKQPAKLTYLTSFGGKVNFPLVEDVTMIGRRDDNQIQLKKCPKISKYHAAIEKMDGRYYIRDKKSSNGVKLNSHYIEPDHPQLLSDGDKILIGSVQLEFFDEVSKRPSLSDDSNLKLVTILPSEQKYEETITTKVEIEADEVDFKKVGEVDSVSVLREDYEKLRLAYELSKFSLGDDITSLLAKSLDMMFEILPVDRGVVLLVDQTTGFLASHYVKLRAGKHNEGREILLSSTIIHRVYQSRVCLITSDACEDPLLGKAASVKYGQIRSVICVPLVAHNKVHGILHLDSRDRYNFSAKDLSLVKAISNQTAMAIENSILIKEVENKARITEQLSRFLAPHVVDKMVNKNEIIRKGGREITGTIVFTDIRGFTNISEQARGPSEVVELLNEFFERIVRVVFKHEGVVDKYIGDCLMAVFGSIEDEVDSEFRAVQACLEFNEEMKEMNVDRIRLGLKPIEIGTGVNTGNLVAGFIGCSQRLEYTCIGDSVNTSARMCQDATCGQVLLSEFTYEYVKDRVNCRVIGKKQYKGKLNEVLVYEALSLK</sequence>
<dbReference type="Gene3D" id="2.60.200.20">
    <property type="match status" value="1"/>
</dbReference>
<dbReference type="InterPro" id="IPR029016">
    <property type="entry name" value="GAF-like_dom_sf"/>
</dbReference>
<evidence type="ECO:0000313" key="4">
    <source>
        <dbReference type="Proteomes" id="UP001211065"/>
    </source>
</evidence>
<dbReference type="InterPro" id="IPR050697">
    <property type="entry name" value="Adenylyl/Guanylyl_Cyclase_3/4"/>
</dbReference>
<dbReference type="SUPFAM" id="SSF55781">
    <property type="entry name" value="GAF domain-like"/>
    <property type="match status" value="1"/>
</dbReference>
<name>A0AAD5XXF9_9FUNG</name>
<dbReference type="GO" id="GO:0035556">
    <property type="term" value="P:intracellular signal transduction"/>
    <property type="evidence" value="ECO:0007669"/>
    <property type="project" value="InterPro"/>
</dbReference>
<dbReference type="Pfam" id="PF13185">
    <property type="entry name" value="GAF_2"/>
    <property type="match status" value="1"/>
</dbReference>
<dbReference type="PANTHER" id="PTHR43081">
    <property type="entry name" value="ADENYLATE CYCLASE, TERMINAL-DIFFERENTIATION SPECIFIC-RELATED"/>
    <property type="match status" value="1"/>
</dbReference>
<feature type="domain" description="Guanylate cyclase" evidence="2">
    <location>
        <begin position="437"/>
        <end position="570"/>
    </location>
</feature>
<evidence type="ECO:0000259" key="2">
    <source>
        <dbReference type="PROSITE" id="PS50125"/>
    </source>
</evidence>
<proteinExistence type="predicted"/>
<dbReference type="Pfam" id="PF00211">
    <property type="entry name" value="Guanylate_cyc"/>
    <property type="match status" value="1"/>
</dbReference>
<dbReference type="GO" id="GO:0009190">
    <property type="term" value="P:cyclic nucleotide biosynthetic process"/>
    <property type="evidence" value="ECO:0007669"/>
    <property type="project" value="InterPro"/>
</dbReference>
<evidence type="ECO:0000313" key="3">
    <source>
        <dbReference type="EMBL" id="KAJ3206209.1"/>
    </source>
</evidence>
<keyword evidence="4" id="KW-1185">Reference proteome</keyword>
<dbReference type="SMART" id="SM00240">
    <property type="entry name" value="FHA"/>
    <property type="match status" value="1"/>
</dbReference>
<dbReference type="InterPro" id="IPR008984">
    <property type="entry name" value="SMAD_FHA_dom_sf"/>
</dbReference>
<dbReference type="InterPro" id="IPR001054">
    <property type="entry name" value="A/G_cyclase"/>
</dbReference>
<organism evidence="3 4">
    <name type="scientific">Clydaea vesicula</name>
    <dbReference type="NCBI Taxonomy" id="447962"/>
    <lineage>
        <taxon>Eukaryota</taxon>
        <taxon>Fungi</taxon>
        <taxon>Fungi incertae sedis</taxon>
        <taxon>Chytridiomycota</taxon>
        <taxon>Chytridiomycota incertae sedis</taxon>
        <taxon>Chytridiomycetes</taxon>
        <taxon>Lobulomycetales</taxon>
        <taxon>Lobulomycetaceae</taxon>
        <taxon>Clydaea</taxon>
    </lineage>
</organism>
<dbReference type="EMBL" id="JADGJW010001140">
    <property type="protein sequence ID" value="KAJ3206209.1"/>
    <property type="molecule type" value="Genomic_DNA"/>
</dbReference>
<reference evidence="3" key="1">
    <citation type="submission" date="2020-05" db="EMBL/GenBank/DDBJ databases">
        <title>Phylogenomic resolution of chytrid fungi.</title>
        <authorList>
            <person name="Stajich J.E."/>
            <person name="Amses K."/>
            <person name="Simmons R."/>
            <person name="Seto K."/>
            <person name="Myers J."/>
            <person name="Bonds A."/>
            <person name="Quandt C.A."/>
            <person name="Barry K."/>
            <person name="Liu P."/>
            <person name="Grigoriev I."/>
            <person name="Longcore J.E."/>
            <person name="James T.Y."/>
        </authorList>
    </citation>
    <scope>NUCLEOTIDE SEQUENCE</scope>
    <source>
        <strain evidence="3">JEL0476</strain>
    </source>
</reference>
<evidence type="ECO:0008006" key="5">
    <source>
        <dbReference type="Google" id="ProtNLM"/>
    </source>
</evidence>
<accession>A0AAD5XXF9</accession>
<dbReference type="CDD" id="cd07302">
    <property type="entry name" value="CHD"/>
    <property type="match status" value="1"/>
</dbReference>
<dbReference type="SUPFAM" id="SSF55073">
    <property type="entry name" value="Nucleotide cyclase"/>
    <property type="match status" value="1"/>
</dbReference>
<dbReference type="Pfam" id="PF00498">
    <property type="entry name" value="FHA"/>
    <property type="match status" value="1"/>
</dbReference>
<evidence type="ECO:0000259" key="1">
    <source>
        <dbReference type="PROSITE" id="PS50006"/>
    </source>
</evidence>
<dbReference type="AlphaFoldDB" id="A0AAD5XXF9"/>
<comment type="caution">
    <text evidence="3">The sequence shown here is derived from an EMBL/GenBank/DDBJ whole genome shotgun (WGS) entry which is preliminary data.</text>
</comment>
<protein>
    <recommendedName>
        <fullName evidence="5">Adenylate cyclase</fullName>
    </recommendedName>
</protein>
<dbReference type="PANTHER" id="PTHR43081:SF1">
    <property type="entry name" value="ADENYLATE CYCLASE, TERMINAL-DIFFERENTIATION SPECIFIC"/>
    <property type="match status" value="1"/>
</dbReference>
<dbReference type="SMART" id="SM00044">
    <property type="entry name" value="CYCc"/>
    <property type="match status" value="1"/>
</dbReference>
<dbReference type="CDD" id="cd00060">
    <property type="entry name" value="FHA"/>
    <property type="match status" value="1"/>
</dbReference>
<dbReference type="PROSITE" id="PS50006">
    <property type="entry name" value="FHA_DOMAIN"/>
    <property type="match status" value="1"/>
</dbReference>
<dbReference type="SMART" id="SM00065">
    <property type="entry name" value="GAF"/>
    <property type="match status" value="1"/>
</dbReference>